<dbReference type="SUPFAM" id="SSF56436">
    <property type="entry name" value="C-type lectin-like"/>
    <property type="match status" value="1"/>
</dbReference>
<feature type="domain" description="Sulfatase-modifying factor enzyme-like" evidence="3">
    <location>
        <begin position="63"/>
        <end position="387"/>
    </location>
</feature>
<dbReference type="EMBL" id="CP001102">
    <property type="protein sequence ID" value="ACE06184.1"/>
    <property type="molecule type" value="Genomic_DNA"/>
</dbReference>
<gene>
    <name evidence="4" type="ordered locus">Aasi_0808</name>
</gene>
<feature type="signal peptide" evidence="2">
    <location>
        <begin position="1"/>
        <end position="25"/>
    </location>
</feature>
<dbReference type="PANTHER" id="PTHR23150:SF19">
    <property type="entry name" value="FORMYLGLYCINE-GENERATING ENZYME"/>
    <property type="match status" value="1"/>
</dbReference>
<feature type="region of interest" description="Disordered" evidence="1">
    <location>
        <begin position="183"/>
        <end position="205"/>
    </location>
</feature>
<dbReference type="GO" id="GO:0120147">
    <property type="term" value="F:formylglycine-generating oxidase activity"/>
    <property type="evidence" value="ECO:0007669"/>
    <property type="project" value="TreeGrafter"/>
</dbReference>
<feature type="compositionally biased region" description="Polar residues" evidence="1">
    <location>
        <begin position="183"/>
        <end position="199"/>
    </location>
</feature>
<reference evidence="4 5" key="1">
    <citation type="journal article" date="2010" name="J. Bacteriol.">
        <title>The genome of the amoeba symbiont 'Candidatus Amoebophilus asiaticus' reveals common mechanisms for host cell interaction among amoeba-associated bacteria.</title>
        <authorList>
            <person name="Schmitz-Esser S."/>
            <person name="Tischler P."/>
            <person name="Arnold R."/>
            <person name="Montanaro J."/>
            <person name="Wagner M."/>
            <person name="Rattei T."/>
            <person name="Horn M."/>
        </authorList>
    </citation>
    <scope>NUCLEOTIDE SEQUENCE [LARGE SCALE GENOMIC DNA]</scope>
    <source>
        <strain evidence="4 5">5a2</strain>
    </source>
</reference>
<dbReference type="AlphaFoldDB" id="B3ESI2"/>
<accession>B3ESI2</accession>
<evidence type="ECO:0000313" key="4">
    <source>
        <dbReference type="EMBL" id="ACE06184.1"/>
    </source>
</evidence>
<evidence type="ECO:0000259" key="3">
    <source>
        <dbReference type="Pfam" id="PF03781"/>
    </source>
</evidence>
<dbReference type="InterPro" id="IPR016187">
    <property type="entry name" value="CTDL_fold"/>
</dbReference>
<name>B3ESI2_AMOA5</name>
<dbReference type="Gene3D" id="3.90.1580.10">
    <property type="entry name" value="paralog of FGE (formylglycine-generating enzyme)"/>
    <property type="match status" value="1"/>
</dbReference>
<dbReference type="STRING" id="452471.Aasi_0808"/>
<organism evidence="4 5">
    <name type="scientific">Amoebophilus asiaticus (strain 5a2)</name>
    <dbReference type="NCBI Taxonomy" id="452471"/>
    <lineage>
        <taxon>Bacteria</taxon>
        <taxon>Pseudomonadati</taxon>
        <taxon>Bacteroidota</taxon>
        <taxon>Cytophagia</taxon>
        <taxon>Cytophagales</taxon>
        <taxon>Amoebophilaceae</taxon>
        <taxon>Candidatus Amoebophilus</taxon>
    </lineage>
</organism>
<dbReference type="OrthoDB" id="1491336at2"/>
<feature type="chain" id="PRO_5002788011" description="Sulfatase-modifying factor enzyme-like domain-containing protein" evidence="2">
    <location>
        <begin position="26"/>
        <end position="395"/>
    </location>
</feature>
<dbReference type="KEGG" id="aas:Aasi_0808"/>
<proteinExistence type="predicted"/>
<dbReference type="HOGENOM" id="CLU_012431_10_0_10"/>
<sequence>MKNLSYFIQKTIVIILLTGPLAACGNTKPSSSKPGKFSTATGMRFNQEGGFQVTPFKKQAVGPSMVFIEGGTTTIGVFGEDIKNSPKKRVTVTSFYLKETEVTNIEWQEYLHDLKENYSDEEYKAALPNEQVWVSDLGHNDPYVYNYSREPGFYFYPVVGVSWTQAKKYCDWLTEKLNAQQADKSQSAQNLQDPGNQNAEDTEDKTAAMGYRLPTEAEWEYAALAMVGTQDLDFVQSTQRVYPWGDGLSLRGKEDEWKGKYLANFKRSPGNYKGLPGESNSSAPTTPVYHYPANDFGLYDMGGNVSEWVSDIYRPISFQDLDDFNPIRRDDTLDPERDYDQNNSLINNRARVYKGASWKDCAHWAKVGTRRFLDQDSSTATIGFRYAMSSMGGDE</sequence>
<evidence type="ECO:0000256" key="2">
    <source>
        <dbReference type="SAM" id="SignalP"/>
    </source>
</evidence>
<protein>
    <recommendedName>
        <fullName evidence="3">Sulfatase-modifying factor enzyme-like domain-containing protein</fullName>
    </recommendedName>
</protein>
<dbReference type="RefSeq" id="WP_012472953.1">
    <property type="nucleotide sequence ID" value="NC_010830.1"/>
</dbReference>
<dbReference type="Proteomes" id="UP000001227">
    <property type="component" value="Chromosome"/>
</dbReference>
<evidence type="ECO:0000256" key="1">
    <source>
        <dbReference type="SAM" id="MobiDB-lite"/>
    </source>
</evidence>
<dbReference type="Pfam" id="PF03781">
    <property type="entry name" value="FGE-sulfatase"/>
    <property type="match status" value="1"/>
</dbReference>
<dbReference type="InterPro" id="IPR042095">
    <property type="entry name" value="SUMF_sf"/>
</dbReference>
<keyword evidence="5" id="KW-1185">Reference proteome</keyword>
<keyword evidence="2" id="KW-0732">Signal</keyword>
<dbReference type="InterPro" id="IPR019868">
    <property type="entry name" value="Glid_motil-assoc_GldJ-short"/>
</dbReference>
<dbReference type="eggNOG" id="COG1262">
    <property type="taxonomic scope" value="Bacteria"/>
</dbReference>
<dbReference type="NCBIfam" id="TIGR03530">
    <property type="entry name" value="GldJ_short"/>
    <property type="match status" value="1"/>
</dbReference>
<dbReference type="InterPro" id="IPR005532">
    <property type="entry name" value="SUMF_dom"/>
</dbReference>
<dbReference type="InterPro" id="IPR051043">
    <property type="entry name" value="Sulfatase_Mod_Factor_Kinase"/>
</dbReference>
<evidence type="ECO:0000313" key="5">
    <source>
        <dbReference type="Proteomes" id="UP000001227"/>
    </source>
</evidence>
<dbReference type="PANTHER" id="PTHR23150">
    <property type="entry name" value="SULFATASE MODIFYING FACTOR 1, 2"/>
    <property type="match status" value="1"/>
</dbReference>